<dbReference type="CDD" id="cd01651">
    <property type="entry name" value="RT_G2_intron"/>
    <property type="match status" value="1"/>
</dbReference>
<dbReference type="InterPro" id="IPR043502">
    <property type="entry name" value="DNA/RNA_pol_sf"/>
</dbReference>
<proteinExistence type="predicted"/>
<evidence type="ECO:0000313" key="3">
    <source>
        <dbReference type="Proteomes" id="UP000003781"/>
    </source>
</evidence>
<dbReference type="Pfam" id="PF13655">
    <property type="entry name" value="RVT_N"/>
    <property type="match status" value="1"/>
</dbReference>
<organism evidence="2 3">
    <name type="scientific">Crocosphaera chwakensis CCY0110</name>
    <dbReference type="NCBI Taxonomy" id="391612"/>
    <lineage>
        <taxon>Bacteria</taxon>
        <taxon>Bacillati</taxon>
        <taxon>Cyanobacteriota</taxon>
        <taxon>Cyanophyceae</taxon>
        <taxon>Oscillatoriophycideae</taxon>
        <taxon>Chroococcales</taxon>
        <taxon>Aphanothecaceae</taxon>
        <taxon>Crocosphaera</taxon>
        <taxon>Crocosphaera chwakensis</taxon>
    </lineage>
</organism>
<protein>
    <recommendedName>
        <fullName evidence="1">Reverse transcriptase domain-containing protein</fullName>
    </recommendedName>
</protein>
<dbReference type="eggNOG" id="COG3344">
    <property type="taxonomic scope" value="Bacteria"/>
</dbReference>
<dbReference type="InterPro" id="IPR000477">
    <property type="entry name" value="RT_dom"/>
</dbReference>
<dbReference type="PROSITE" id="PS50878">
    <property type="entry name" value="RT_POL"/>
    <property type="match status" value="1"/>
</dbReference>
<dbReference type="GO" id="GO:0003676">
    <property type="term" value="F:nucleic acid binding"/>
    <property type="evidence" value="ECO:0007669"/>
    <property type="project" value="InterPro"/>
</dbReference>
<dbReference type="InterPro" id="IPR030931">
    <property type="entry name" value="Group_II_RT_mat"/>
</dbReference>
<dbReference type="Pfam" id="PF08388">
    <property type="entry name" value="GIIM"/>
    <property type="match status" value="1"/>
</dbReference>
<dbReference type="InterPro" id="IPR051083">
    <property type="entry name" value="GrpII_Intron_Splice-Mob/Def"/>
</dbReference>
<dbReference type="NCBIfam" id="TIGR04416">
    <property type="entry name" value="group_II_RT_mat"/>
    <property type="match status" value="1"/>
</dbReference>
<dbReference type="InterPro" id="IPR025960">
    <property type="entry name" value="RVT_N"/>
</dbReference>
<reference evidence="2 3" key="1">
    <citation type="submission" date="2007-03" db="EMBL/GenBank/DDBJ databases">
        <authorList>
            <person name="Stal L."/>
            <person name="Ferriera S."/>
            <person name="Johnson J."/>
            <person name="Kravitz S."/>
            <person name="Beeson K."/>
            <person name="Sutton G."/>
            <person name="Rogers Y.-H."/>
            <person name="Friedman R."/>
            <person name="Frazier M."/>
            <person name="Venter J.C."/>
        </authorList>
    </citation>
    <scope>NUCLEOTIDE SEQUENCE [LARGE SCALE GENOMIC DNA]</scope>
    <source>
        <strain evidence="2 3">CCY0110</strain>
    </source>
</reference>
<dbReference type="InterPro" id="IPR003615">
    <property type="entry name" value="HNH_nuc"/>
</dbReference>
<sequence>MIEIRPRTDCNQEDSERVVMNMSKTDSKNTVEWNEINWRKVEKSTFKLQKQIYQASINGDVKKVRKLQKTLVNSFHAKLLAVRKVTQDNNGRKTAGIDGVKSLTPKQRLTLVSKITLENKSKPVRRVWIPKANGKLRPLGIPVIQDRATQALVKLAIEPEWEARFEENSYGFRPGRSCHDAIEAIFNGIRYKSKYVLDADISKCFDRINHEKLLEKVNTFPKIRRQLRAWLKAGILDNGKTIFPNEGTPQGGICSPLLANIALHGMENRIKEYAATWKGCKKENLKSISLIRYADDFVILHKNHTIVKDCQNILINWLAGLGLELNEEKTNIIHTLDDGFDFLGFNIRQHRVGKHQSGKDPHKRILGFKTIIKPSNEKVKSHYDKLRSIVNNHKAVPQQALVTKLSIVIRGWTNYYKTCCSKETFSKLDHLLTLKLLRWAKRRHSKKSKKWVKNKYWHTVGLNNWRFGTNKEHILNLHSETPIVRHTKVKGTASIYDGNSIYWASRMGKNPLIKSSLARLLKKQKGICKHCKLPFKPGDMIEIDHITPIKAGGDKYKDNRQVLHKHCHDIKTKDDLKLIRRYKIHKEWEKVHKTIQTQFENNKWIWKDDLPSLV</sequence>
<dbReference type="EMBL" id="AAXW01000057">
    <property type="protein sequence ID" value="EAZ89019.1"/>
    <property type="molecule type" value="Genomic_DNA"/>
</dbReference>
<dbReference type="PANTHER" id="PTHR34047">
    <property type="entry name" value="NUCLEAR INTRON MATURASE 1, MITOCHONDRIAL-RELATED"/>
    <property type="match status" value="1"/>
</dbReference>
<dbReference type="SUPFAM" id="SSF56672">
    <property type="entry name" value="DNA/RNA polymerases"/>
    <property type="match status" value="1"/>
</dbReference>
<dbReference type="InterPro" id="IPR013597">
    <property type="entry name" value="Mat_intron_G2"/>
</dbReference>
<evidence type="ECO:0000259" key="1">
    <source>
        <dbReference type="PROSITE" id="PS50878"/>
    </source>
</evidence>
<dbReference type="Pfam" id="PF00078">
    <property type="entry name" value="RVT_1"/>
    <property type="match status" value="1"/>
</dbReference>
<dbReference type="Proteomes" id="UP000003781">
    <property type="component" value="Unassembled WGS sequence"/>
</dbReference>
<dbReference type="Gene3D" id="1.10.30.50">
    <property type="match status" value="1"/>
</dbReference>
<dbReference type="PANTHER" id="PTHR34047:SF10">
    <property type="entry name" value="GROUP II INTRON-ASSOCIATED OPEN READING FRAME"/>
    <property type="match status" value="1"/>
</dbReference>
<dbReference type="AlphaFoldDB" id="A3IWW8"/>
<dbReference type="Pfam" id="PF01844">
    <property type="entry name" value="HNH"/>
    <property type="match status" value="1"/>
</dbReference>
<dbReference type="SMART" id="SM00507">
    <property type="entry name" value="HNHc"/>
    <property type="match status" value="1"/>
</dbReference>
<feature type="domain" description="Reverse transcriptase" evidence="1">
    <location>
        <begin position="110"/>
        <end position="347"/>
    </location>
</feature>
<dbReference type="eggNOG" id="COG1403">
    <property type="taxonomic scope" value="Bacteria"/>
</dbReference>
<comment type="caution">
    <text evidence="2">The sequence shown here is derived from an EMBL/GenBank/DDBJ whole genome shotgun (WGS) entry which is preliminary data.</text>
</comment>
<keyword evidence="3" id="KW-1185">Reference proteome</keyword>
<dbReference type="GO" id="GO:0004519">
    <property type="term" value="F:endonuclease activity"/>
    <property type="evidence" value="ECO:0007669"/>
    <property type="project" value="InterPro"/>
</dbReference>
<dbReference type="GO" id="GO:0008270">
    <property type="term" value="F:zinc ion binding"/>
    <property type="evidence" value="ECO:0007669"/>
    <property type="project" value="InterPro"/>
</dbReference>
<name>A3IWW8_9CHRO</name>
<evidence type="ECO:0000313" key="2">
    <source>
        <dbReference type="EMBL" id="EAZ89019.1"/>
    </source>
</evidence>
<dbReference type="InterPro" id="IPR002711">
    <property type="entry name" value="HNH"/>
</dbReference>
<dbReference type="CDD" id="cd00085">
    <property type="entry name" value="HNHc"/>
    <property type="match status" value="1"/>
</dbReference>
<accession>A3IWW8</accession>
<gene>
    <name evidence="2" type="ORF">CY0110_23046</name>
</gene>